<evidence type="ECO:0000313" key="3">
    <source>
        <dbReference type="EMBL" id="EEH60956.1"/>
    </source>
</evidence>
<reference evidence="3 4" key="1">
    <citation type="journal article" date="2009" name="Science">
        <title>Green evolution and dynamic adaptations revealed by genomes of the marine picoeukaryotes Micromonas.</title>
        <authorList>
            <person name="Worden A.Z."/>
            <person name="Lee J.H."/>
            <person name="Mock T."/>
            <person name="Rouze P."/>
            <person name="Simmons M.P."/>
            <person name="Aerts A.L."/>
            <person name="Allen A.E."/>
            <person name="Cuvelier M.L."/>
            <person name="Derelle E."/>
            <person name="Everett M.V."/>
            <person name="Foulon E."/>
            <person name="Grimwood J."/>
            <person name="Gundlach H."/>
            <person name="Henrissat B."/>
            <person name="Napoli C."/>
            <person name="McDonald S.M."/>
            <person name="Parker M.S."/>
            <person name="Rombauts S."/>
            <person name="Salamov A."/>
            <person name="Von Dassow P."/>
            <person name="Badger J.H."/>
            <person name="Coutinho P.M."/>
            <person name="Demir E."/>
            <person name="Dubchak I."/>
            <person name="Gentemann C."/>
            <person name="Eikrem W."/>
            <person name="Gready J.E."/>
            <person name="John U."/>
            <person name="Lanier W."/>
            <person name="Lindquist E.A."/>
            <person name="Lucas S."/>
            <person name="Mayer K.F."/>
            <person name="Moreau H."/>
            <person name="Not F."/>
            <person name="Otillar R."/>
            <person name="Panaud O."/>
            <person name="Pangilinan J."/>
            <person name="Paulsen I."/>
            <person name="Piegu B."/>
            <person name="Poliakov A."/>
            <person name="Robbens S."/>
            <person name="Schmutz J."/>
            <person name="Toulza E."/>
            <person name="Wyss T."/>
            <person name="Zelensky A."/>
            <person name="Zhou K."/>
            <person name="Armbrust E.V."/>
            <person name="Bhattacharya D."/>
            <person name="Goodenough U.W."/>
            <person name="Van de Peer Y."/>
            <person name="Grigoriev I.V."/>
        </authorList>
    </citation>
    <scope>NUCLEOTIDE SEQUENCE [LARGE SCALE GENOMIC DNA]</scope>
    <source>
        <strain evidence="3 4">CCMP1545</strain>
    </source>
</reference>
<keyword evidence="1" id="KW-0175">Coiled coil</keyword>
<evidence type="ECO:0000313" key="4">
    <source>
        <dbReference type="Proteomes" id="UP000001876"/>
    </source>
</evidence>
<evidence type="ECO:0000256" key="1">
    <source>
        <dbReference type="SAM" id="Coils"/>
    </source>
</evidence>
<accession>C1MIP9</accession>
<protein>
    <submittedName>
        <fullName evidence="3">Predicted protein</fullName>
    </submittedName>
</protein>
<dbReference type="OrthoDB" id="10665065at2759"/>
<feature type="compositionally biased region" description="Polar residues" evidence="2">
    <location>
        <begin position="595"/>
        <end position="604"/>
    </location>
</feature>
<dbReference type="Proteomes" id="UP000001876">
    <property type="component" value="Unassembled WGS sequence"/>
</dbReference>
<dbReference type="RefSeq" id="XP_003055704.1">
    <property type="nucleotide sequence ID" value="XM_003055658.1"/>
</dbReference>
<dbReference type="EMBL" id="GG663735">
    <property type="protein sequence ID" value="EEH60956.1"/>
    <property type="molecule type" value="Genomic_DNA"/>
</dbReference>
<organism evidence="4">
    <name type="scientific">Micromonas pusilla (strain CCMP1545)</name>
    <name type="common">Picoplanktonic green alga</name>
    <dbReference type="NCBI Taxonomy" id="564608"/>
    <lineage>
        <taxon>Eukaryota</taxon>
        <taxon>Viridiplantae</taxon>
        <taxon>Chlorophyta</taxon>
        <taxon>Mamiellophyceae</taxon>
        <taxon>Mamiellales</taxon>
        <taxon>Mamiellaceae</taxon>
        <taxon>Micromonas</taxon>
    </lineage>
</organism>
<dbReference type="KEGG" id="mpp:MICPUCDRAFT_46367"/>
<feature type="region of interest" description="Disordered" evidence="2">
    <location>
        <begin position="440"/>
        <end position="478"/>
    </location>
</feature>
<feature type="compositionally biased region" description="Polar residues" evidence="2">
    <location>
        <begin position="562"/>
        <end position="571"/>
    </location>
</feature>
<feature type="compositionally biased region" description="Acidic residues" evidence="2">
    <location>
        <begin position="547"/>
        <end position="557"/>
    </location>
</feature>
<sequence>MESDVRAMFERPVVKDALRSGVDAADGADTAMRVFKALEDRITRDREALQAADARELRIVDMLRTSEREKMEAFAAARRATSELDAHVARLRVDAKVRSDVVAKAERATAEGRNASAMYEATREKLVEATLELEKLREKDANREELIRVAVERATANERRRCDTEATKDAAKTRAALAEMSKKHAEQEGNHARMMAETRAELKGRSEDTIKRAADLEREAYEAHREALHADHERARVAEEAGNVVEGAIRQREWALTALERCVEAEEAFTKKLHYELYVAASLAVPDTVGVTEEDEALHKETSVIAKHVKTQLSELKEELRGLRHDAVYATKVATDAARLAGIAEGAEACAKLTREAHALASWGRDATYATEDEPGLRKIAEVMDEEAALARRESSRGEPRRLLMEYLGRELPPPATMTEEEAATALNLTPIKPAHAAVVEEGENESPAERMKRAADPREKEKEVEEEVTTTAATNPEPTSAIDFQRAVSANADWTKLPTFDETTELLAKTASSKATPLAEIVNADAETAAVPRKKLTFHTGGFGDGDGDGDGDGGSDDANAATTRGSKTVGTRGRRTPSKAPLPDFFRTDSAPPLTTSGYTPTMSATREIAALVKNLRF</sequence>
<feature type="compositionally biased region" description="Basic and acidic residues" evidence="2">
    <location>
        <begin position="448"/>
        <end position="464"/>
    </location>
</feature>
<proteinExistence type="predicted"/>
<keyword evidence="4" id="KW-1185">Reference proteome</keyword>
<dbReference type="GeneID" id="9680726"/>
<evidence type="ECO:0000256" key="2">
    <source>
        <dbReference type="SAM" id="MobiDB-lite"/>
    </source>
</evidence>
<name>C1MIP9_MICPC</name>
<dbReference type="AlphaFoldDB" id="C1MIP9"/>
<feature type="coiled-coil region" evidence="1">
    <location>
        <begin position="168"/>
        <end position="219"/>
    </location>
</feature>
<feature type="region of interest" description="Disordered" evidence="2">
    <location>
        <begin position="542"/>
        <end position="604"/>
    </location>
</feature>
<gene>
    <name evidence="3" type="ORF">MICPUCDRAFT_46367</name>
</gene>